<dbReference type="PRINTS" id="PR00455">
    <property type="entry name" value="HTHTETR"/>
</dbReference>
<keyword evidence="3" id="KW-0804">Transcription</keyword>
<dbReference type="PANTHER" id="PTHR30055:SF234">
    <property type="entry name" value="HTH-TYPE TRANSCRIPTIONAL REGULATOR BETI"/>
    <property type="match status" value="1"/>
</dbReference>
<keyword evidence="7" id="KW-1185">Reference proteome</keyword>
<dbReference type="GO" id="GO:0003700">
    <property type="term" value="F:DNA-binding transcription factor activity"/>
    <property type="evidence" value="ECO:0007669"/>
    <property type="project" value="TreeGrafter"/>
</dbReference>
<feature type="DNA-binding region" description="H-T-H motif" evidence="4">
    <location>
        <begin position="24"/>
        <end position="43"/>
    </location>
</feature>
<dbReference type="SUPFAM" id="SSF46689">
    <property type="entry name" value="Homeodomain-like"/>
    <property type="match status" value="1"/>
</dbReference>
<evidence type="ECO:0000313" key="7">
    <source>
        <dbReference type="Proteomes" id="UP000029736"/>
    </source>
</evidence>
<dbReference type="STRING" id="1524460.IX84_04840"/>
<evidence type="ECO:0000259" key="5">
    <source>
        <dbReference type="PROSITE" id="PS50977"/>
    </source>
</evidence>
<evidence type="ECO:0000256" key="3">
    <source>
        <dbReference type="ARBA" id="ARBA00023163"/>
    </source>
</evidence>
<dbReference type="PANTHER" id="PTHR30055">
    <property type="entry name" value="HTH-TYPE TRANSCRIPTIONAL REGULATOR RUTR"/>
    <property type="match status" value="1"/>
</dbReference>
<accession>A0A098SDM7</accession>
<keyword evidence="1" id="KW-0805">Transcription regulation</keyword>
<name>A0A098SDM7_9BACT</name>
<gene>
    <name evidence="6" type="ORF">IX84_04840</name>
</gene>
<dbReference type="InterPro" id="IPR025722">
    <property type="entry name" value="TetR"/>
</dbReference>
<dbReference type="Pfam" id="PF00440">
    <property type="entry name" value="TetR_N"/>
    <property type="match status" value="1"/>
</dbReference>
<dbReference type="EMBL" id="JPOS01000012">
    <property type="protein sequence ID" value="KGE89102.1"/>
    <property type="molecule type" value="Genomic_DNA"/>
</dbReference>
<dbReference type="InterPro" id="IPR050109">
    <property type="entry name" value="HTH-type_TetR-like_transc_reg"/>
</dbReference>
<proteinExistence type="predicted"/>
<organism evidence="6 7">
    <name type="scientific">Phaeodactylibacter xiamenensis</name>
    <dbReference type="NCBI Taxonomy" id="1524460"/>
    <lineage>
        <taxon>Bacteria</taxon>
        <taxon>Pseudomonadati</taxon>
        <taxon>Bacteroidota</taxon>
        <taxon>Saprospiria</taxon>
        <taxon>Saprospirales</taxon>
        <taxon>Haliscomenobacteraceae</taxon>
        <taxon>Phaeodactylibacter</taxon>
    </lineage>
</organism>
<dbReference type="Pfam" id="PF13972">
    <property type="entry name" value="TetR"/>
    <property type="match status" value="1"/>
</dbReference>
<dbReference type="InterPro" id="IPR009057">
    <property type="entry name" value="Homeodomain-like_sf"/>
</dbReference>
<feature type="domain" description="HTH tetR-type" evidence="5">
    <location>
        <begin position="1"/>
        <end position="61"/>
    </location>
</feature>
<dbReference type="Proteomes" id="UP000029736">
    <property type="component" value="Unassembled WGS sequence"/>
</dbReference>
<evidence type="ECO:0000313" key="6">
    <source>
        <dbReference type="EMBL" id="KGE89102.1"/>
    </source>
</evidence>
<keyword evidence="2 4" id="KW-0238">DNA-binding</keyword>
<evidence type="ECO:0000256" key="4">
    <source>
        <dbReference type="PROSITE-ProRule" id="PRU00335"/>
    </source>
</evidence>
<dbReference type="PROSITE" id="PS50977">
    <property type="entry name" value="HTH_TETR_2"/>
    <property type="match status" value="1"/>
</dbReference>
<dbReference type="OrthoDB" id="9785164at2"/>
<comment type="caution">
    <text evidence="6">The sequence shown here is derived from an EMBL/GenBank/DDBJ whole genome shotgun (WGS) entry which is preliminary data.</text>
</comment>
<dbReference type="AlphaFoldDB" id="A0A098SDM7"/>
<evidence type="ECO:0000256" key="2">
    <source>
        <dbReference type="ARBA" id="ARBA00023125"/>
    </source>
</evidence>
<dbReference type="Gene3D" id="1.10.357.10">
    <property type="entry name" value="Tetracycline Repressor, domain 2"/>
    <property type="match status" value="1"/>
</dbReference>
<reference evidence="6 7" key="1">
    <citation type="journal article" date="2014" name="Int. J. Syst. Evol. Microbiol.">
        <title>Phaeodactylibacter xiamenensis gen. nov., sp. nov., a member of the family Saprospiraceae isolated from the marine alga Phaeodactylum tricornutum.</title>
        <authorList>
            <person name="Chen Z.Jr."/>
            <person name="Lei X."/>
            <person name="Lai Q."/>
            <person name="Li Y."/>
            <person name="Zhang B."/>
            <person name="Zhang J."/>
            <person name="Zhang H."/>
            <person name="Yang L."/>
            <person name="Zheng W."/>
            <person name="Tian Y."/>
            <person name="Yu Z."/>
            <person name="Xu H.Jr."/>
            <person name="Zheng T."/>
        </authorList>
    </citation>
    <scope>NUCLEOTIDE SEQUENCE [LARGE SCALE GENOMIC DNA]</scope>
    <source>
        <strain evidence="6 7">KD52</strain>
    </source>
</reference>
<sequence length="208" mass="24234">MSTKEKILAAALKRFNADGMVNVRLQHIADEAGKSVGNLAYHFPNKQAIVLGLYKKLETEQIELLREFRIVPLFDNIDRLLEAVFQHQQIYRFFYLDTLEVTRAFPEVQAEYQKYIETEVQQWLQILEFNTSRGVMSPEPRPGFHTGLALQLWATSTHYMAQEMVRSTVLPGLEAYKAGVWNLLIPLFTKLGHQEYEQMLQSPYDLFY</sequence>
<dbReference type="GO" id="GO:0000976">
    <property type="term" value="F:transcription cis-regulatory region binding"/>
    <property type="evidence" value="ECO:0007669"/>
    <property type="project" value="TreeGrafter"/>
</dbReference>
<dbReference type="InterPro" id="IPR001647">
    <property type="entry name" value="HTH_TetR"/>
</dbReference>
<dbReference type="RefSeq" id="WP_044216924.1">
    <property type="nucleotide sequence ID" value="NZ_CAKZLC010000108.1"/>
</dbReference>
<protein>
    <recommendedName>
        <fullName evidence="5">HTH tetR-type domain-containing protein</fullName>
    </recommendedName>
</protein>
<evidence type="ECO:0000256" key="1">
    <source>
        <dbReference type="ARBA" id="ARBA00023015"/>
    </source>
</evidence>